<dbReference type="Proteomes" id="UP000000496">
    <property type="component" value="Chromosome gsn.131"/>
</dbReference>
<name>F8L3Y2_SIMNZ</name>
<sequence length="239" mass="26138">MTKVEKSFYDFFSDQVIGGRSAIRLLNSACGWANEITGKTHFAFLGCELDTAAISKNWLKPLDNQIYIVKGIAAAFALPDKCWTRLDRNDVGSVLKATQHLLKTIGDSSAGLRCLAAFGFVFLSPYMKFLSLMKNGFAVGAGVLEIACRIHDIYKLSSKPCATNAEERDKALQWLASVAMIVTQIFSIQLNFFGGCAVAFNDVIDADNQIPEAVFNFWGTCASLSALGYSAIEYIRTPS</sequence>
<accession>F8L3Y2</accession>
<protein>
    <submittedName>
        <fullName evidence="1">Uncharacterized protein</fullName>
    </submittedName>
</protein>
<dbReference type="HOGENOM" id="CLU_1174793_0_0_0"/>
<dbReference type="EMBL" id="FR872582">
    <property type="protein sequence ID" value="CCB90012.1"/>
    <property type="molecule type" value="Genomic_DNA"/>
</dbReference>
<dbReference type="KEGG" id="sng:SNE_A21350"/>
<dbReference type="AlphaFoldDB" id="F8L3Y2"/>
<evidence type="ECO:0000313" key="1">
    <source>
        <dbReference type="EMBL" id="CCB90012.1"/>
    </source>
</evidence>
<evidence type="ECO:0000313" key="2">
    <source>
        <dbReference type="Proteomes" id="UP000000496"/>
    </source>
</evidence>
<organism evidence="1 2">
    <name type="scientific">Simkania negevensis (strain ATCC VR-1471 / DSM 27360 / Z)</name>
    <dbReference type="NCBI Taxonomy" id="331113"/>
    <lineage>
        <taxon>Bacteria</taxon>
        <taxon>Pseudomonadati</taxon>
        <taxon>Chlamydiota</taxon>
        <taxon>Chlamydiia</taxon>
        <taxon>Parachlamydiales</taxon>
        <taxon>Simkaniaceae</taxon>
        <taxon>Simkania</taxon>
    </lineage>
</organism>
<reference evidence="1 2" key="2">
    <citation type="journal article" date="2011" name="Mol. Biol. Evol.">
        <title>Unity in variety--the pan-genome of the Chlamydiae.</title>
        <authorList>
            <person name="Collingro A."/>
            <person name="Tischler P."/>
            <person name="Weinmaier T."/>
            <person name="Penz T."/>
            <person name="Heinz E."/>
            <person name="Brunham R.C."/>
            <person name="Read T.D."/>
            <person name="Bavoil P.M."/>
            <person name="Sachse K."/>
            <person name="Kahane S."/>
            <person name="Friedman M.G."/>
            <person name="Rattei T."/>
            <person name="Myers G.S."/>
            <person name="Horn M."/>
        </authorList>
    </citation>
    <scope>NUCLEOTIDE SEQUENCE [LARGE SCALE GENOMIC DNA]</scope>
    <source>
        <strain evidence="2">ATCC VR-1471 / Z</strain>
    </source>
</reference>
<gene>
    <name evidence="1" type="ordered locus">SNE_A21350</name>
</gene>
<dbReference type="STRING" id="331113.SNE_A21350"/>
<reference key="1">
    <citation type="journal article" date="2011" name="Mol. Biol. Evol.">
        <title>Unity in variety -- the pan-genome of the Chlamydiae.</title>
        <authorList>
            <person name="Collingro A."/>
            <person name="Tischler P."/>
            <person name="Weinmaier T."/>
            <person name="Penz T."/>
            <person name="Heinz E."/>
            <person name="Brunham R.C."/>
            <person name="Read T.D."/>
            <person name="Bavoil P.M."/>
            <person name="Sachse K."/>
            <person name="Kahane S."/>
            <person name="Friedman M.G."/>
            <person name="Rattei T."/>
            <person name="Myers G.S.A."/>
            <person name="Horn M."/>
        </authorList>
    </citation>
    <scope>NUCLEOTIDE SEQUENCE</scope>
    <source>
        <strain>Z</strain>
    </source>
</reference>
<dbReference type="RefSeq" id="WP_013944478.1">
    <property type="nucleotide sequence ID" value="NC_015713.1"/>
</dbReference>
<keyword evidence="2" id="KW-1185">Reference proteome</keyword>
<proteinExistence type="predicted"/>